<sequence>MSLDVVSLFTNVPIDYAMDCIQDHWRFISRDCCLPKEEFIKAVQFILDSTFFVFDSVIYKQNYGTPIGSPPGSKLTSK</sequence>
<dbReference type="PANTHER" id="PTHR21301:SF10">
    <property type="entry name" value="REVERSE TRANSCRIPTASE DOMAIN-CONTAINING PROTEIN"/>
    <property type="match status" value="1"/>
</dbReference>
<dbReference type="EMBL" id="KQ979535">
    <property type="protein sequence ID" value="KYN21105.1"/>
    <property type="molecule type" value="Genomic_DNA"/>
</dbReference>
<reference evidence="1 2" key="1">
    <citation type="submission" date="2015-09" db="EMBL/GenBank/DDBJ databases">
        <title>Trachymyrmex cornetzi WGS genome.</title>
        <authorList>
            <person name="Nygaard S."/>
            <person name="Hu H."/>
            <person name="Boomsma J."/>
            <person name="Zhang G."/>
        </authorList>
    </citation>
    <scope>NUCLEOTIDE SEQUENCE [LARGE SCALE GENOMIC DNA]</scope>
    <source>
        <strain evidence="1">Tcor2-1</strain>
        <tissue evidence="1">Whole body</tissue>
    </source>
</reference>
<dbReference type="PANTHER" id="PTHR21301">
    <property type="entry name" value="REVERSE TRANSCRIPTASE"/>
    <property type="match status" value="1"/>
</dbReference>
<dbReference type="AlphaFoldDB" id="A0A151J8N0"/>
<dbReference type="Proteomes" id="UP000078492">
    <property type="component" value="Unassembled WGS sequence"/>
</dbReference>
<evidence type="ECO:0000313" key="1">
    <source>
        <dbReference type="EMBL" id="KYN21105.1"/>
    </source>
</evidence>
<dbReference type="STRING" id="471704.A0A151J8N0"/>
<protein>
    <recommendedName>
        <fullName evidence="3">Reverse transcriptase domain-containing protein</fullName>
    </recommendedName>
</protein>
<name>A0A151J8N0_9HYME</name>
<gene>
    <name evidence="1" type="ORF">ALC57_06531</name>
</gene>
<evidence type="ECO:0008006" key="3">
    <source>
        <dbReference type="Google" id="ProtNLM"/>
    </source>
</evidence>
<accession>A0A151J8N0</accession>
<proteinExistence type="predicted"/>
<keyword evidence="2" id="KW-1185">Reference proteome</keyword>
<evidence type="ECO:0000313" key="2">
    <source>
        <dbReference type="Proteomes" id="UP000078492"/>
    </source>
</evidence>
<organism evidence="1 2">
    <name type="scientific">Trachymyrmex cornetzi</name>
    <dbReference type="NCBI Taxonomy" id="471704"/>
    <lineage>
        <taxon>Eukaryota</taxon>
        <taxon>Metazoa</taxon>
        <taxon>Ecdysozoa</taxon>
        <taxon>Arthropoda</taxon>
        <taxon>Hexapoda</taxon>
        <taxon>Insecta</taxon>
        <taxon>Pterygota</taxon>
        <taxon>Neoptera</taxon>
        <taxon>Endopterygota</taxon>
        <taxon>Hymenoptera</taxon>
        <taxon>Apocrita</taxon>
        <taxon>Aculeata</taxon>
        <taxon>Formicoidea</taxon>
        <taxon>Formicidae</taxon>
        <taxon>Myrmicinae</taxon>
        <taxon>Trachymyrmex</taxon>
    </lineage>
</organism>